<keyword evidence="2" id="KW-1185">Reference proteome</keyword>
<evidence type="ECO:0000313" key="2">
    <source>
        <dbReference type="Proteomes" id="UP000028045"/>
    </source>
</evidence>
<name>A0A084ASC2_STACB</name>
<reference evidence="1 2" key="1">
    <citation type="journal article" date="2014" name="BMC Genomics">
        <title>Comparative genome sequencing reveals chemotype-specific gene clusters in the toxigenic black mold Stachybotrys.</title>
        <authorList>
            <person name="Semeiks J."/>
            <person name="Borek D."/>
            <person name="Otwinowski Z."/>
            <person name="Grishin N.V."/>
        </authorList>
    </citation>
    <scope>NUCLEOTIDE SEQUENCE [LARGE SCALE GENOMIC DNA]</scope>
    <source>
        <strain evidence="2">CBS 109288 / IBT 7711</strain>
    </source>
</reference>
<sequence length="120" mass="13619">MEPLGAEANEAWDEAAITTRSKASITVPKDIKLEDTNQPWNTPWDSIENMAGVSITPEFKNNVKAFLEIVLLQKEVQERLKPQQSLLKVPAVMEVVHALEFAEQPLNLDLCEGRYSVERW</sequence>
<accession>A0A084ASC2</accession>
<dbReference type="Proteomes" id="UP000028045">
    <property type="component" value="Unassembled WGS sequence"/>
</dbReference>
<dbReference type="EMBL" id="KL648586">
    <property type="protein sequence ID" value="KEY68201.1"/>
    <property type="molecule type" value="Genomic_DNA"/>
</dbReference>
<protein>
    <submittedName>
        <fullName evidence="1">Uncharacterized protein</fullName>
    </submittedName>
</protein>
<dbReference type="AlphaFoldDB" id="A0A084ASC2"/>
<evidence type="ECO:0000313" key="1">
    <source>
        <dbReference type="EMBL" id="KEY68201.1"/>
    </source>
</evidence>
<proteinExistence type="predicted"/>
<dbReference type="HOGENOM" id="CLU_2051194_0_0_1"/>
<organism evidence="1 2">
    <name type="scientific">Stachybotrys chartarum (strain CBS 109288 / IBT 7711)</name>
    <name type="common">Toxic black mold</name>
    <name type="synonym">Stilbospora chartarum</name>
    <dbReference type="NCBI Taxonomy" id="1280523"/>
    <lineage>
        <taxon>Eukaryota</taxon>
        <taxon>Fungi</taxon>
        <taxon>Dikarya</taxon>
        <taxon>Ascomycota</taxon>
        <taxon>Pezizomycotina</taxon>
        <taxon>Sordariomycetes</taxon>
        <taxon>Hypocreomycetidae</taxon>
        <taxon>Hypocreales</taxon>
        <taxon>Stachybotryaceae</taxon>
        <taxon>Stachybotrys</taxon>
    </lineage>
</organism>
<gene>
    <name evidence="1" type="ORF">S7711_11355</name>
</gene>
<dbReference type="OrthoDB" id="10518807at2759"/>